<feature type="compositionally biased region" description="Polar residues" evidence="2">
    <location>
        <begin position="7"/>
        <end position="22"/>
    </location>
</feature>
<dbReference type="EMBL" id="UZAJ01040241">
    <property type="protein sequence ID" value="VDP13966.1"/>
    <property type="molecule type" value="Genomic_DNA"/>
</dbReference>
<feature type="compositionally biased region" description="Polar residues" evidence="2">
    <location>
        <begin position="361"/>
        <end position="373"/>
    </location>
</feature>
<feature type="domain" description="Doublecortin" evidence="4">
    <location>
        <begin position="198"/>
        <end position="266"/>
    </location>
</feature>
<evidence type="ECO:0000259" key="3">
    <source>
        <dbReference type="PROSITE" id="PS50095"/>
    </source>
</evidence>
<evidence type="ECO:0000259" key="4">
    <source>
        <dbReference type="PROSITE" id="PS50309"/>
    </source>
</evidence>
<gene>
    <name evidence="5" type="ORF">OFLC_LOCUS13520</name>
</gene>
<dbReference type="PROSITE" id="PS50309">
    <property type="entry name" value="DC"/>
    <property type="match status" value="2"/>
</dbReference>
<feature type="domain" description="Doublecortin" evidence="4">
    <location>
        <begin position="61"/>
        <end position="143"/>
    </location>
</feature>
<proteinExistence type="predicted"/>
<dbReference type="Pfam" id="PF01477">
    <property type="entry name" value="PLAT"/>
    <property type="match status" value="1"/>
</dbReference>
<reference evidence="7" key="1">
    <citation type="submission" date="2016-06" db="UniProtKB">
        <authorList>
            <consortium name="WormBaseParasite"/>
        </authorList>
    </citation>
    <scope>IDENTIFICATION</scope>
</reference>
<feature type="region of interest" description="Disordered" evidence="2">
    <location>
        <begin position="1"/>
        <end position="42"/>
    </location>
</feature>
<accession>A0A183I1A8</accession>
<dbReference type="CDD" id="cd01756">
    <property type="entry name" value="PLAT_repeat"/>
    <property type="match status" value="1"/>
</dbReference>
<organism evidence="7">
    <name type="scientific">Onchocerca flexuosa</name>
    <dbReference type="NCBI Taxonomy" id="387005"/>
    <lineage>
        <taxon>Eukaryota</taxon>
        <taxon>Metazoa</taxon>
        <taxon>Ecdysozoa</taxon>
        <taxon>Nematoda</taxon>
        <taxon>Chromadorea</taxon>
        <taxon>Rhabditida</taxon>
        <taxon>Spirurina</taxon>
        <taxon>Spiruromorpha</taxon>
        <taxon>Filarioidea</taxon>
        <taxon>Onchocercidae</taxon>
        <taxon>Onchocerca</taxon>
    </lineage>
</organism>
<feature type="domain" description="PLAT" evidence="3">
    <location>
        <begin position="512"/>
        <end position="630"/>
    </location>
</feature>
<dbReference type="InterPro" id="IPR036572">
    <property type="entry name" value="Doublecortin_dom_sf"/>
</dbReference>
<dbReference type="Gene3D" id="3.10.20.230">
    <property type="entry name" value="Doublecortin domain"/>
    <property type="match status" value="2"/>
</dbReference>
<dbReference type="PANTHER" id="PTHR45901">
    <property type="entry name" value="PROTEIN CBG12474"/>
    <property type="match status" value="1"/>
</dbReference>
<keyword evidence="6" id="KW-1185">Reference proteome</keyword>
<dbReference type="SMART" id="SM00537">
    <property type="entry name" value="DCX"/>
    <property type="match status" value="2"/>
</dbReference>
<dbReference type="InterPro" id="IPR052970">
    <property type="entry name" value="Inner_ear_hair_cell_LOXHD"/>
</dbReference>
<dbReference type="Proteomes" id="UP000267606">
    <property type="component" value="Unassembled WGS sequence"/>
</dbReference>
<dbReference type="PROSITE" id="PS50095">
    <property type="entry name" value="PLAT"/>
    <property type="match status" value="2"/>
</dbReference>
<dbReference type="GO" id="GO:0035556">
    <property type="term" value="P:intracellular signal transduction"/>
    <property type="evidence" value="ECO:0007669"/>
    <property type="project" value="InterPro"/>
</dbReference>
<evidence type="ECO:0000313" key="5">
    <source>
        <dbReference type="EMBL" id="VDP13966.1"/>
    </source>
</evidence>
<evidence type="ECO:0000313" key="6">
    <source>
        <dbReference type="Proteomes" id="UP000267606"/>
    </source>
</evidence>
<protein>
    <submittedName>
        <fullName evidence="7">Doublecortin domain-containing protein</fullName>
    </submittedName>
</protein>
<reference evidence="5 6" key="2">
    <citation type="submission" date="2018-11" db="EMBL/GenBank/DDBJ databases">
        <authorList>
            <consortium name="Pathogen Informatics"/>
        </authorList>
    </citation>
    <scope>NUCLEOTIDE SEQUENCE [LARGE SCALE GENOMIC DNA]</scope>
</reference>
<feature type="region of interest" description="Disordered" evidence="2">
    <location>
        <begin position="319"/>
        <end position="385"/>
    </location>
</feature>
<dbReference type="STRING" id="387005.A0A183I1A8"/>
<dbReference type="PANTHER" id="PTHR45901:SF7">
    <property type="entry name" value="OXYGEN-REGULATED PROTEIN 1"/>
    <property type="match status" value="1"/>
</dbReference>
<dbReference type="Pfam" id="PF03607">
    <property type="entry name" value="DCX"/>
    <property type="match status" value="2"/>
</dbReference>
<dbReference type="InterPro" id="IPR036392">
    <property type="entry name" value="PLAT/LH2_dom_sf"/>
</dbReference>
<dbReference type="AlphaFoldDB" id="A0A183I1A8"/>
<comment type="caution">
    <text evidence="1">Lacks conserved residue(s) required for the propagation of feature annotation.</text>
</comment>
<evidence type="ECO:0000256" key="1">
    <source>
        <dbReference type="PROSITE-ProRule" id="PRU00152"/>
    </source>
</evidence>
<sequence>MSDPDNGDNTLLWSSSHSTPEQHLTPDIVNPHPPNVPTLPNRQIQNYRTSNRSFTRPYSAKTVFFYKEGDIYFSGLRVPVSKARYRTIESLLDDLNSNISMPFGVRHLTTPRGKTMIKSIDQLQHNGRYIASSIKTPRPLNLSMVEKIQRIRRANRVHMFHHYRNWFNCWKDRISKNQNKSERVKIPLKLSLIPITSKQILFVLNGKPSRIYRALLNPSRKQTIESLLEEVSEGLQIAIFKLYTYSGKRIISMDQIFSLNEARLLAVPRNERPIFQENIFPMASPLPPISRMTPSSLLGQSTSGKQVIQSVYRENSIERPQRVINNSKMMPLTSMSRLNRRESNDSKNASLTNETKKRSPEVSQHSPVLSSPERSPETGEKTTGLCNAECHKNNELTENDIREESCASKLTESDDEKEAEDDKKEERNDEENETNIAESEEEEEAEEEVLVQNNEEIEEHEAMEEQKTNTAVKEVRELMLATSNDQALDNNETTTTTAPEADFSLNAEENGMTYTVSVITGNRWAADTDLDLFIILYGDLNKSEKHLLRQDKHEPKFQQNRMDSFHIETTKLGLLQKILIGHDRIGYGAGIYIERILVTENIADGRQYLFQCAKWLDSGQVDGKIERTLKTTAFCYLTTILRDSKSTSGRWELILHSGKSDGSGATTSNLNIVGYGNQGSSITTKIYDNRMAKVPSASLVQISFEIPFLTFILQTTEILKYKTVDFGKIGDLLKVRIEIDGNGEIPNYYLNYVELRDLDTEERTVSYVRKWLKIGCDEKNAQSFREFPVFRAAFEPLNVLSYEGKIKLSSRKQRFLKKSIAYVRIFGEIGETGYFPVDFRCASDLKQELSFKAEAVSVGRIQSTRLYVNMNDIGNEIYEGMQMLQSIYDRQHVTSVSVASDWIAEKVVVRESHHAPYRYVMAVTRVKSMKEENEEVEDDDIYNDIGDVFVELLLSEMEGLSTKTSKKKALSKKKSQWILSMTIGEGSTLIPRITLCAENASAEMTIVATTPTDMIITFQQKAADLSTITKVRIGVDDSQRLNHIPTDDVKVDKENIIEIQKACDY</sequence>
<dbReference type="Gene3D" id="2.60.60.20">
    <property type="entry name" value="PLAT/LH2 domain"/>
    <property type="match status" value="2"/>
</dbReference>
<dbReference type="SUPFAM" id="SSF89837">
    <property type="entry name" value="Doublecortin (DC)"/>
    <property type="match status" value="2"/>
</dbReference>
<dbReference type="SUPFAM" id="SSF49723">
    <property type="entry name" value="Lipase/lipooxygenase domain (PLAT/LH2 domain)"/>
    <property type="match status" value="2"/>
</dbReference>
<dbReference type="InterPro" id="IPR001024">
    <property type="entry name" value="PLAT/LH2_dom"/>
</dbReference>
<evidence type="ECO:0000313" key="7">
    <source>
        <dbReference type="WBParaSite" id="OFLC_0001352101-mRNA-1"/>
    </source>
</evidence>
<dbReference type="InterPro" id="IPR003533">
    <property type="entry name" value="Doublecortin_dom"/>
</dbReference>
<feature type="region of interest" description="Disordered" evidence="2">
    <location>
        <begin position="401"/>
        <end position="450"/>
    </location>
</feature>
<name>A0A183I1A8_9BILA</name>
<feature type="compositionally biased region" description="Polar residues" evidence="2">
    <location>
        <begin position="323"/>
        <end position="337"/>
    </location>
</feature>
<evidence type="ECO:0000256" key="2">
    <source>
        <dbReference type="SAM" id="MobiDB-lite"/>
    </source>
</evidence>
<dbReference type="WBParaSite" id="OFLC_0001352101-mRNA-1">
    <property type="protein sequence ID" value="OFLC_0001352101-mRNA-1"/>
    <property type="gene ID" value="OFLC_0001352101"/>
</dbReference>
<feature type="domain" description="PLAT" evidence="3">
    <location>
        <begin position="649"/>
        <end position="786"/>
    </location>
</feature>
<feature type="compositionally biased region" description="Acidic residues" evidence="2">
    <location>
        <begin position="428"/>
        <end position="450"/>
    </location>
</feature>